<gene>
    <name evidence="12" type="ORF">EAI_06867</name>
</gene>
<evidence type="ECO:0000313" key="12">
    <source>
        <dbReference type="EMBL" id="EFN90141.1"/>
    </source>
</evidence>
<keyword evidence="4" id="KW-0808">Transferase</keyword>
<dbReference type="InParanoid" id="E2B2D4"/>
<dbReference type="FunFam" id="3.30.200.20:FF:000549">
    <property type="entry name" value="hydroxylysine kinase"/>
    <property type="match status" value="1"/>
</dbReference>
<proteinExistence type="inferred from homology"/>
<feature type="domain" description="Neuroblastoma-amplified sequence N-terminal" evidence="11">
    <location>
        <begin position="71"/>
        <end position="343"/>
    </location>
</feature>
<keyword evidence="13" id="KW-1185">Reference proteome</keyword>
<evidence type="ECO:0000256" key="2">
    <source>
        <dbReference type="ARBA" id="ARBA00006219"/>
    </source>
</evidence>
<dbReference type="InterPro" id="IPR036322">
    <property type="entry name" value="WD40_repeat_dom_sf"/>
</dbReference>
<dbReference type="Gene3D" id="2.130.10.10">
    <property type="entry name" value="YVTN repeat-like/Quinoprotein amine dehydrogenase"/>
    <property type="match status" value="1"/>
</dbReference>
<organism evidence="13">
    <name type="scientific">Harpegnathos saltator</name>
    <name type="common">Jerdon's jumping ant</name>
    <dbReference type="NCBI Taxonomy" id="610380"/>
    <lineage>
        <taxon>Eukaryota</taxon>
        <taxon>Metazoa</taxon>
        <taxon>Ecdysozoa</taxon>
        <taxon>Arthropoda</taxon>
        <taxon>Hexapoda</taxon>
        <taxon>Insecta</taxon>
        <taxon>Pterygota</taxon>
        <taxon>Neoptera</taxon>
        <taxon>Endopterygota</taxon>
        <taxon>Hymenoptera</taxon>
        <taxon>Apocrita</taxon>
        <taxon>Aculeata</taxon>
        <taxon>Formicoidea</taxon>
        <taxon>Formicidae</taxon>
        <taxon>Ponerinae</taxon>
        <taxon>Ponerini</taxon>
        <taxon>Harpegnathos</taxon>
    </lineage>
</organism>
<feature type="domain" description="Aminoglycoside phosphotransferase" evidence="10">
    <location>
        <begin position="1943"/>
        <end position="2144"/>
    </location>
</feature>
<keyword evidence="5" id="KW-0418">Kinase</keyword>
<dbReference type="Gene3D" id="3.90.1200.10">
    <property type="match status" value="1"/>
</dbReference>
<comment type="catalytic activity">
    <reaction evidence="6">
        <text>(5R)-5-hydroxy-L-lysine + GTP = (5R)-5-phosphooxy-L-lysine + GDP + H(+)</text>
        <dbReference type="Rhea" id="RHEA:19049"/>
        <dbReference type="ChEBI" id="CHEBI:15378"/>
        <dbReference type="ChEBI" id="CHEBI:37565"/>
        <dbReference type="ChEBI" id="CHEBI:57882"/>
        <dbReference type="ChEBI" id="CHEBI:58189"/>
        <dbReference type="ChEBI" id="CHEBI:58357"/>
        <dbReference type="EC" id="2.7.1.81"/>
    </reaction>
</comment>
<dbReference type="InterPro" id="IPR029145">
    <property type="entry name" value="NBAS_N"/>
</dbReference>
<keyword evidence="3" id="KW-0963">Cytoplasm</keyword>
<dbReference type="InterPro" id="IPR011009">
    <property type="entry name" value="Kinase-like_dom_sf"/>
</dbReference>
<dbReference type="PANTHER" id="PTHR15922">
    <property type="entry name" value="NEUROBLASTOMA-AMPLIFIED SEQUENCE"/>
    <property type="match status" value="1"/>
</dbReference>
<evidence type="ECO:0000256" key="7">
    <source>
        <dbReference type="ARBA" id="ARBA00037368"/>
    </source>
</evidence>
<dbReference type="GO" id="GO:0047992">
    <property type="term" value="F:hydroxylysine kinase activity"/>
    <property type="evidence" value="ECO:0007669"/>
    <property type="project" value="UniProtKB-EC"/>
</dbReference>
<evidence type="ECO:0000259" key="10">
    <source>
        <dbReference type="Pfam" id="PF01636"/>
    </source>
</evidence>
<comment type="similarity">
    <text evidence="2">Belongs to the aminoglycoside phosphotransferase family.</text>
</comment>
<evidence type="ECO:0000256" key="4">
    <source>
        <dbReference type="ARBA" id="ARBA00022679"/>
    </source>
</evidence>
<dbReference type="SUPFAM" id="SSF50978">
    <property type="entry name" value="WD40 repeat-like"/>
    <property type="match status" value="1"/>
</dbReference>
<dbReference type="Pfam" id="PF01636">
    <property type="entry name" value="APH"/>
    <property type="match status" value="1"/>
</dbReference>
<dbReference type="SUPFAM" id="SSF56112">
    <property type="entry name" value="Protein kinase-like (PK-like)"/>
    <property type="match status" value="1"/>
</dbReference>
<dbReference type="GO" id="GO:0006890">
    <property type="term" value="P:retrograde vesicle-mediated transport, Golgi to endoplasmic reticulum"/>
    <property type="evidence" value="ECO:0007669"/>
    <property type="project" value="TreeGrafter"/>
</dbReference>
<name>E2B2D4_HARSA</name>
<dbReference type="FunFam" id="3.90.1200.10:FF:000007">
    <property type="entry name" value="hydroxylysine kinase isoform X1"/>
    <property type="match status" value="1"/>
</dbReference>
<dbReference type="GO" id="GO:0070939">
    <property type="term" value="C:Dsl1/NZR complex"/>
    <property type="evidence" value="ECO:0007669"/>
    <property type="project" value="TreeGrafter"/>
</dbReference>
<dbReference type="GO" id="GO:0000149">
    <property type="term" value="F:SNARE binding"/>
    <property type="evidence" value="ECO:0007669"/>
    <property type="project" value="TreeGrafter"/>
</dbReference>
<dbReference type="OMA" id="PHWLAII"/>
<evidence type="ECO:0000256" key="1">
    <source>
        <dbReference type="ARBA" id="ARBA00004496"/>
    </source>
</evidence>
<dbReference type="Pfam" id="PF15492">
    <property type="entry name" value="Nbas_N"/>
    <property type="match status" value="1"/>
</dbReference>
<dbReference type="InterPro" id="IPR015943">
    <property type="entry name" value="WD40/YVTN_repeat-like_dom_sf"/>
</dbReference>
<dbReference type="Proteomes" id="UP000008237">
    <property type="component" value="Unassembled WGS sequence"/>
</dbReference>
<dbReference type="EC" id="2.7.1.81" evidence="8"/>
<comment type="subcellular location">
    <subcellularLocation>
        <location evidence="1">Cytoplasm</location>
    </subcellularLocation>
</comment>
<dbReference type="EMBL" id="GL445131">
    <property type="protein sequence ID" value="EFN90141.1"/>
    <property type="molecule type" value="Genomic_DNA"/>
</dbReference>
<dbReference type="PANTHER" id="PTHR15922:SF2">
    <property type="entry name" value="NBAS SUBUNIT OF NRZ TETHERING COMPLEX"/>
    <property type="match status" value="1"/>
</dbReference>
<sequence>MSTQNETSNEPILYELLEYFVREQEPELIKCKNDTVVLPATGTIKNALRYLNNRYSLPESISHQVSLTLSWKFAVGDHGRVLAILQENIIEIRKAKDEYSSIIGKTSAPKDAFPQWRKLAWSPDGMILVLASSTGYTSFYNILGNNIFNISPKTISQNPYILEAGDAIASMLFLKTNAKNEKWTYEFILITYSGLLRSYYISTTGFSANYDFSFSNFYKNGINAVVYDEKRHLFYVAGNMITQKLTSTASESGLTSWRPLNDYPYCKLSFAFEDSVSSKSRFSIWNLIPSFSFQLESVIFTIKISPNGECLVCLHTDGSVSLWGLPNLILQRKWKLSEQPEHNIPNPLGLTKCKKFPPGFTEFHPVDIGWWSDQAIIIARYSGSTSVCSAWYLKNLLGISPEFLMGQPQVCELGSEKGFLCLDCETFITSKKRSRESSDSHLPESEKDDDELEPMTILNYTTNLVQSTLYSITDIERFQPKRKKLKVLRRTYRILGLKSTTPEELYSRKIDIEEYEEALALANTYNLDTDLVYQTQWRKSKLSLNAIAEHLSKVSKRSWVLNECIMRVPDTIEAARELLNFGLRGANLETLIAIDICDNDKFVIPDAEDDWQSLDEDSATLRQMQKINEMLEQVDINNLSEAQKNLIKYRRKLLSHLDKLLTYEIILQPPLQYEKEFYEKFRRFAKDGDYRGVEIMFTYYGESLIPHWLAIISFFPETLNPSDYQKLLPECDSEGQLFLLNQCELRQKDWSEKLEFNEVINLDADDRSEILYELDPSLSIYKNTQLTPELLQKWYKMRAYEIEKNSSMVDNALQLIKIAKAHKINGMEDLLLDLETLDDLVYKVYLENISLYELEKLSNVKKIKLLMSTSTESNFVENIRNLLLPFIKRRHQYLGGNLEKHLLSDYLICLSKDDLMLPVKFFKYLKLTQEAEIIQMIDDVTILALDCICACDDPNMYEKAREILDSLPNHDGHRTNATGSLVKDVIDELFKLGNELYCTKVLSKYDVKTTLKFIRKHKSDPVVAESLLIQMARSLNNQFIPSDENKWQQLLSDMLVLRGILPCIEVVTCFEIYVSARLVSGVKSIIQNCSTLIQTKRNEKSPMHVSYEKAIDLILEATKEYFNSSKTLNDPNMELAKACLLLMEDDNAKIKEEYDLIKSLQILNEFNVDILPLQVRLTVDRLSLIERCLNNQRDAYKSRQRLLMLAAYLRIEGNKNKLREGKVLELIAKKAVETENYSTCATICTQLTQSNYLPAWEICLNLGRCDNYQDLKVRQKCLWFAINNGPSDILGNALEHMYLIEIQMLHKHLELWMPSVELEGSRDEESDESEDHFTDAMTTPQVEVKEFVPKMLETSTEIVKSSASIMRKSTFHLIKNISDTSFWKSRLKFNFANDLETDDHYEDAEEQNETSEDANRQSFPCYYESLHGVCKKSANEPRYNKYSMPDIENTKLKCCRALLRITMLSESSCYGLEISDIDHLLLECAKHTIQDDWLLGMSYLLSLNKDHIMDVQKIFTNLPRNELYIQTALYYYLLKLYKKLYTDCEKLYLYSPLNLITKMTVVARTTEECDIVEALQYWQSYLLGGAQVAKTEEMEKRYRSMLQVEQSSTCIRHEETAKKFIIEEQESVEHVDINDTLIANSDEDEESTGVIVSNEIDIVDVNNTPIANFSENGNLNKITAPDEIDTIGWTDDWGDFSDDNMEATSDKEHKINSEETMREETVSFLSPIHGVDQCVTEEDRFKLFHRLFNQIDHLERYRKLKKIITEWPKFNMPDHIRLDNHPILKMMKAIIPLITNANETDFEKRILQEHEELIGLLASKEILRQFVEAEQDHISFEESLYIRLCSDDVSMQKEAVNLIKQRQQRVASCRPEAASMEYNDTLLIPGQRIRPPVTEEIAAGLLERLYGMRATSVRELDAYDDRNYHVLCEETHANPHVASPEKAGYVLKVINSLDSRKTGVIEAQNELMIFLNQRDICCSLPVKNLNGAYFSLEKLRSDSTERYAVRLLVYRPGELLHRVKMTGELLRKVGGYAAKIDEILVGFDHPAYYDHRTLWMLTSIPKLRQFTHALKSSLDKQLVHDVIVSFEKKVLPVTDQLEQGVIHGDLNEHNIIVSPDGEDIVAVIDFNDSQRTCRVFELAIVLCYMILQAVDVGMGKYVVEGYERIKKLSDVEKRILKVSVCARMCQSLVMGAYAHLHDPQNQYLLSTQKTGWTLLKRLWPMHQNDVMQAWGLSNS</sequence>
<evidence type="ECO:0000256" key="6">
    <source>
        <dbReference type="ARBA" id="ARBA00036820"/>
    </source>
</evidence>
<evidence type="ECO:0000256" key="5">
    <source>
        <dbReference type="ARBA" id="ARBA00022777"/>
    </source>
</evidence>
<accession>E2B2D4</accession>
<evidence type="ECO:0000256" key="9">
    <source>
        <dbReference type="ARBA" id="ARBA00040505"/>
    </source>
</evidence>
<reference evidence="12 13" key="1">
    <citation type="journal article" date="2010" name="Science">
        <title>Genomic comparison of the ants Camponotus floridanus and Harpegnathos saltator.</title>
        <authorList>
            <person name="Bonasio R."/>
            <person name="Zhang G."/>
            <person name="Ye C."/>
            <person name="Mutti N.S."/>
            <person name="Fang X."/>
            <person name="Qin N."/>
            <person name="Donahue G."/>
            <person name="Yang P."/>
            <person name="Li Q."/>
            <person name="Li C."/>
            <person name="Zhang P."/>
            <person name="Huang Z."/>
            <person name="Berger S.L."/>
            <person name="Reinberg D."/>
            <person name="Wang J."/>
            <person name="Liebig J."/>
        </authorList>
    </citation>
    <scope>NUCLEOTIDE SEQUENCE [LARGE SCALE GENOMIC DNA]</scope>
    <source>
        <strain evidence="12 13">R22 G/1</strain>
    </source>
</reference>
<dbReference type="OrthoDB" id="9973935at2759"/>
<evidence type="ECO:0000259" key="11">
    <source>
        <dbReference type="Pfam" id="PF15492"/>
    </source>
</evidence>
<evidence type="ECO:0000256" key="3">
    <source>
        <dbReference type="ARBA" id="ARBA00022490"/>
    </source>
</evidence>
<evidence type="ECO:0000313" key="13">
    <source>
        <dbReference type="Proteomes" id="UP000008237"/>
    </source>
</evidence>
<dbReference type="STRING" id="610380.E2B2D4"/>
<protein>
    <recommendedName>
        <fullName evidence="9">Hydroxylysine kinase</fullName>
        <ecNumber evidence="8">2.7.1.81</ecNumber>
    </recommendedName>
</protein>
<dbReference type="InterPro" id="IPR002575">
    <property type="entry name" value="Aminoglycoside_PTrfase"/>
</dbReference>
<comment type="function">
    <text evidence="7">Catalyzes the GTP-dependent phosphorylation of 5-hydroxy-L-lysine.</text>
</comment>
<evidence type="ECO:0000256" key="8">
    <source>
        <dbReference type="ARBA" id="ARBA00038873"/>
    </source>
</evidence>